<sequence length="187" mass="21420">MVISNTINSSQNHSSSVQNLITMELPVEEDNDDEFSPLNLIRYHLLQDSHSFSTLRDFGFKLEFEDFEYVKPSEEEEEEPPIQSPKRHPERQSPRSSSPDGGRRYRGVRRRPWGKFAAEIRDPSRKGSRVWLGTFDSDVDAARAYDSAAFKIRGRKAKLNFPLDAGKSDPPPGNGRKKKRRETNLNA</sequence>
<keyword evidence="6" id="KW-0804">Transcription</keyword>
<dbReference type="eggNOG" id="ENOG502RZ4F">
    <property type="taxonomic scope" value="Eukaryota"/>
</dbReference>
<dbReference type="SMART" id="SM00380">
    <property type="entry name" value="AP2"/>
    <property type="match status" value="1"/>
</dbReference>
<dbReference type="PANTHER" id="PTHR31190:SF499">
    <property type="entry name" value="ETHYLENE-RESPONSIVE TRANSCRIPTION FACTOR ERF105"/>
    <property type="match status" value="1"/>
</dbReference>
<dbReference type="InterPro" id="IPR036955">
    <property type="entry name" value="AP2/ERF_dom_sf"/>
</dbReference>
<dbReference type="Proteomes" id="UP001652600">
    <property type="component" value="Chromosome 9"/>
</dbReference>
<keyword evidence="4" id="KW-0238">DNA-binding</keyword>
<feature type="region of interest" description="Disordered" evidence="9">
    <location>
        <begin position="71"/>
        <end position="110"/>
    </location>
</feature>
<accession>A0A1S3ASX7</accession>
<evidence type="ECO:0000256" key="7">
    <source>
        <dbReference type="ARBA" id="ARBA00023242"/>
    </source>
</evidence>
<feature type="domain" description="AP2/ERF" evidence="10">
    <location>
        <begin position="104"/>
        <end position="162"/>
    </location>
</feature>
<dbReference type="SMR" id="A0A1S3ASX7"/>
<name>A0A1S3ASX7_CUCME</name>
<dbReference type="InterPro" id="IPR044808">
    <property type="entry name" value="ERF_plant"/>
</dbReference>
<dbReference type="InParanoid" id="A0A1S3ASX7"/>
<dbReference type="GO" id="GO:0006950">
    <property type="term" value="P:response to stress"/>
    <property type="evidence" value="ECO:0007669"/>
    <property type="project" value="UniProtKB-ARBA"/>
</dbReference>
<keyword evidence="3" id="KW-0805">Transcription regulation</keyword>
<keyword evidence="7" id="KW-0539">Nucleus</keyword>
<dbReference type="GO" id="GO:0009873">
    <property type="term" value="P:ethylene-activated signaling pathway"/>
    <property type="evidence" value="ECO:0007669"/>
    <property type="project" value="UniProtKB-KW"/>
</dbReference>
<evidence type="ECO:0000259" key="10">
    <source>
        <dbReference type="PROSITE" id="PS51032"/>
    </source>
</evidence>
<feature type="region of interest" description="Disordered" evidence="9">
    <location>
        <begin position="160"/>
        <end position="187"/>
    </location>
</feature>
<keyword evidence="11" id="KW-1185">Reference proteome</keyword>
<comment type="similarity">
    <text evidence="8">Belongs to the AP2/ERF transcription factor family. ERF subfamily.</text>
</comment>
<organism evidence="11 12">
    <name type="scientific">Cucumis melo</name>
    <name type="common">Muskmelon</name>
    <dbReference type="NCBI Taxonomy" id="3656"/>
    <lineage>
        <taxon>Eukaryota</taxon>
        <taxon>Viridiplantae</taxon>
        <taxon>Streptophyta</taxon>
        <taxon>Embryophyta</taxon>
        <taxon>Tracheophyta</taxon>
        <taxon>Spermatophyta</taxon>
        <taxon>Magnoliopsida</taxon>
        <taxon>eudicotyledons</taxon>
        <taxon>Gunneridae</taxon>
        <taxon>Pentapetalae</taxon>
        <taxon>rosids</taxon>
        <taxon>fabids</taxon>
        <taxon>Cucurbitales</taxon>
        <taxon>Cucurbitaceae</taxon>
        <taxon>Benincaseae</taxon>
        <taxon>Cucumis</taxon>
    </lineage>
</organism>
<dbReference type="FunCoup" id="A0A1S3ASX7">
    <property type="interactions" value="88"/>
</dbReference>
<protein>
    <submittedName>
        <fullName evidence="12">Ethylene-responsive transcription factor ERF106</fullName>
    </submittedName>
</protein>
<evidence type="ECO:0000256" key="5">
    <source>
        <dbReference type="ARBA" id="ARBA00023159"/>
    </source>
</evidence>
<dbReference type="OrthoDB" id="10038011at2759"/>
<dbReference type="CDD" id="cd00018">
    <property type="entry name" value="AP2"/>
    <property type="match status" value="1"/>
</dbReference>
<comment type="subcellular location">
    <subcellularLocation>
        <location evidence="1">Nucleus</location>
    </subcellularLocation>
</comment>
<evidence type="ECO:0000256" key="6">
    <source>
        <dbReference type="ARBA" id="ARBA00023163"/>
    </source>
</evidence>
<dbReference type="KEGG" id="cmo:103482546"/>
<dbReference type="GeneID" id="103482546"/>
<evidence type="ECO:0000256" key="1">
    <source>
        <dbReference type="ARBA" id="ARBA00004123"/>
    </source>
</evidence>
<dbReference type="InterPro" id="IPR001471">
    <property type="entry name" value="AP2/ERF_dom"/>
</dbReference>
<keyword evidence="2" id="KW-0936">Ethylene signaling pathway</keyword>
<dbReference type="RefSeq" id="XP_008436978.1">
    <property type="nucleotide sequence ID" value="XM_008438756.3"/>
</dbReference>
<dbReference type="PROSITE" id="PS51032">
    <property type="entry name" value="AP2_ERF"/>
    <property type="match status" value="1"/>
</dbReference>
<evidence type="ECO:0000256" key="4">
    <source>
        <dbReference type="ARBA" id="ARBA00023125"/>
    </source>
</evidence>
<dbReference type="GO" id="GO:0005634">
    <property type="term" value="C:nucleus"/>
    <property type="evidence" value="ECO:0007669"/>
    <property type="project" value="UniProtKB-SubCell"/>
</dbReference>
<dbReference type="SUPFAM" id="SSF54171">
    <property type="entry name" value="DNA-binding domain"/>
    <property type="match status" value="1"/>
</dbReference>
<dbReference type="PANTHER" id="PTHR31190">
    <property type="entry name" value="DNA-BINDING DOMAIN"/>
    <property type="match status" value="1"/>
</dbReference>
<dbReference type="GO" id="GO:0000976">
    <property type="term" value="F:transcription cis-regulatory region binding"/>
    <property type="evidence" value="ECO:0007669"/>
    <property type="project" value="UniProtKB-ARBA"/>
</dbReference>
<gene>
    <name evidence="12" type="primary">LOC103482546</name>
</gene>
<dbReference type="Pfam" id="PF00847">
    <property type="entry name" value="AP2"/>
    <property type="match status" value="1"/>
</dbReference>
<proteinExistence type="inferred from homology"/>
<dbReference type="Gene3D" id="3.30.730.10">
    <property type="entry name" value="AP2/ERF domain"/>
    <property type="match status" value="1"/>
</dbReference>
<dbReference type="GO" id="GO:0003700">
    <property type="term" value="F:DNA-binding transcription factor activity"/>
    <property type="evidence" value="ECO:0007669"/>
    <property type="project" value="InterPro"/>
</dbReference>
<dbReference type="AlphaFoldDB" id="A0A1S3ASX7"/>
<evidence type="ECO:0000313" key="12">
    <source>
        <dbReference type="RefSeq" id="XP_008436978.1"/>
    </source>
</evidence>
<reference evidence="12" key="1">
    <citation type="submission" date="2025-08" db="UniProtKB">
        <authorList>
            <consortium name="RefSeq"/>
        </authorList>
    </citation>
    <scope>IDENTIFICATION</scope>
    <source>
        <tissue evidence="12">Stem</tissue>
    </source>
</reference>
<dbReference type="InterPro" id="IPR016177">
    <property type="entry name" value="DNA-bd_dom_sf"/>
</dbReference>
<evidence type="ECO:0000256" key="9">
    <source>
        <dbReference type="SAM" id="MobiDB-lite"/>
    </source>
</evidence>
<keyword evidence="5" id="KW-0010">Activator</keyword>
<evidence type="ECO:0000256" key="2">
    <source>
        <dbReference type="ARBA" id="ARBA00022745"/>
    </source>
</evidence>
<evidence type="ECO:0000256" key="3">
    <source>
        <dbReference type="ARBA" id="ARBA00023015"/>
    </source>
</evidence>
<dbReference type="FunFam" id="3.30.730.10:FF:000001">
    <property type="entry name" value="Ethylene-responsive transcription factor 2"/>
    <property type="match status" value="1"/>
</dbReference>
<dbReference type="PRINTS" id="PR00367">
    <property type="entry name" value="ETHRSPELEMNT"/>
</dbReference>
<evidence type="ECO:0000313" key="11">
    <source>
        <dbReference type="Proteomes" id="UP001652600"/>
    </source>
</evidence>
<evidence type="ECO:0000256" key="8">
    <source>
        <dbReference type="ARBA" id="ARBA00024343"/>
    </source>
</evidence>